<reference evidence="3 4" key="1">
    <citation type="submission" date="2015-09" db="EMBL/GenBank/DDBJ databases">
        <title>Genome announcement of multiple Pseudomonas syringae strains.</title>
        <authorList>
            <person name="Thakur S."/>
            <person name="Wang P.W."/>
            <person name="Gong Y."/>
            <person name="Weir B.S."/>
            <person name="Guttman D.S."/>
        </authorList>
    </citation>
    <scope>NUCLEOTIDE SEQUENCE [LARGE SCALE GENOMIC DNA]</scope>
    <source>
        <strain evidence="3 4">ICMP16929</strain>
    </source>
</reference>
<name>A0A0Q0I4V7_PSESX</name>
<keyword evidence="2" id="KW-1133">Transmembrane helix</keyword>
<accession>A0A0Q0I4V7</accession>
<dbReference type="PROSITE" id="PS00070">
    <property type="entry name" value="ALDEHYDE_DEHYDR_CYS"/>
    <property type="match status" value="1"/>
</dbReference>
<proteinExistence type="predicted"/>
<comment type="caution">
    <text evidence="3">The sequence shown here is derived from an EMBL/GenBank/DDBJ whole genome shotgun (WGS) entry which is preliminary data.</text>
</comment>
<evidence type="ECO:0000313" key="3">
    <source>
        <dbReference type="EMBL" id="KPY95947.1"/>
    </source>
</evidence>
<gene>
    <name evidence="3" type="ORF">ALO94_05585</name>
</gene>
<sequence length="413" mass="43717">MPFGVGHFQRRADLVGVVVVNLVFGFAFFLVHTGQRCIAAGLVKVQAALLGAFLAQHSQPLPEEAFLVALAFDLGLFPYASAQTVVLVAAGAFHLRISHGLGFNQAVFAVVGEGLPAHDADGFFDQVAPRVVFVFVVAPLFEAVVFDVVEATGVEVQAVGRCVVTELFAIDDQAVVTRQQLAAGFVFVAGFAAQFVEGAAQFAGRVVFVTAVDGVVGVFDVAFGFYQRVLDLRQLFSGQGGRVLLGLAAHAVVAEATGEFALRVVDLAVQVVALHVADQLAIKIQLMQVAAAVIQVVQVLAGGKGQRGQVAERIVVVGQRALWRGLFRQAAQQVVGKFQFLGGDTKFSAGVGLFALNRQQPVAVVVFVVLTRIVVEFGQQATNRVALKKGAAAWLFAFVAVADFLDLCQEVNA</sequence>
<keyword evidence="2" id="KW-0812">Transmembrane</keyword>
<dbReference type="EMBL" id="LJRI01000593">
    <property type="protein sequence ID" value="KPY95947.1"/>
    <property type="molecule type" value="Genomic_DNA"/>
</dbReference>
<feature type="transmembrane region" description="Helical" evidence="2">
    <location>
        <begin position="12"/>
        <end position="31"/>
    </location>
</feature>
<protein>
    <submittedName>
        <fullName evidence="3">Uncharacterized protein</fullName>
    </submittedName>
</protein>
<dbReference type="InterPro" id="IPR016160">
    <property type="entry name" value="Ald_DH_CS_CYS"/>
</dbReference>
<evidence type="ECO:0000313" key="4">
    <source>
        <dbReference type="Proteomes" id="UP000050384"/>
    </source>
</evidence>
<dbReference type="GO" id="GO:0016491">
    <property type="term" value="F:oxidoreductase activity"/>
    <property type="evidence" value="ECO:0007669"/>
    <property type="project" value="UniProtKB-KW"/>
</dbReference>
<dbReference type="AlphaFoldDB" id="A0A0Q0I4V7"/>
<keyword evidence="2" id="KW-0472">Membrane</keyword>
<evidence type="ECO:0000256" key="2">
    <source>
        <dbReference type="SAM" id="Phobius"/>
    </source>
</evidence>
<organism evidence="3 4">
    <name type="scientific">Pseudomonas syringae pv. spinaceae</name>
    <dbReference type="NCBI Taxonomy" id="264459"/>
    <lineage>
        <taxon>Bacteria</taxon>
        <taxon>Pseudomonadati</taxon>
        <taxon>Pseudomonadota</taxon>
        <taxon>Gammaproteobacteria</taxon>
        <taxon>Pseudomonadales</taxon>
        <taxon>Pseudomonadaceae</taxon>
        <taxon>Pseudomonas</taxon>
        <taxon>Pseudomonas syringae</taxon>
    </lineage>
</organism>
<dbReference type="PATRIC" id="fig|264459.3.peg.5578"/>
<dbReference type="Proteomes" id="UP000050384">
    <property type="component" value="Unassembled WGS sequence"/>
</dbReference>
<evidence type="ECO:0000256" key="1">
    <source>
        <dbReference type="ARBA" id="ARBA00023002"/>
    </source>
</evidence>
<keyword evidence="1" id="KW-0560">Oxidoreductase</keyword>